<reference evidence="3" key="1">
    <citation type="submission" date="2010-04" db="EMBL/GenBank/DDBJ databases">
        <title>Complete genome sequence of Nitrosococcus halophilus Nc4, a salt-adapted, aerobic obligate ammonia-oxidizing sulfur purple bacterium.</title>
        <authorList>
            <consortium name="US DOE Joint Genome Institute"/>
            <person name="Campbell M.A."/>
            <person name="Malfatti S.A."/>
            <person name="Chain P.S.G."/>
            <person name="Heidelberg J.F."/>
            <person name="Ward B.B."/>
            <person name="Klotz M.G."/>
        </authorList>
    </citation>
    <scope>NUCLEOTIDE SEQUENCE [LARGE SCALE GENOMIC DNA]</scope>
    <source>
        <strain evidence="3">Nc4</strain>
    </source>
</reference>
<dbReference type="PROSITE" id="PS51379">
    <property type="entry name" value="4FE4S_FER_2"/>
    <property type="match status" value="2"/>
</dbReference>
<dbReference type="InterPro" id="IPR009010">
    <property type="entry name" value="Asp_de-COase-like_dom_sf"/>
</dbReference>
<dbReference type="AlphaFoldDB" id="D5BWM3"/>
<keyword evidence="3" id="KW-1185">Reference proteome</keyword>
<dbReference type="PANTHER" id="PTHR42783">
    <property type="entry name" value="GLUTAMATE SYNTHASE [NADPH] SMALL CHAIN"/>
    <property type="match status" value="1"/>
</dbReference>
<evidence type="ECO:0000313" key="3">
    <source>
        <dbReference type="Proteomes" id="UP000001844"/>
    </source>
</evidence>
<evidence type="ECO:0000313" key="2">
    <source>
        <dbReference type="EMBL" id="ADE15680.1"/>
    </source>
</evidence>
<dbReference type="RefSeq" id="WP_013033540.1">
    <property type="nucleotide sequence ID" value="NC_013960.1"/>
</dbReference>
<dbReference type="SUPFAM" id="SSF54862">
    <property type="entry name" value="4Fe-4S ferredoxins"/>
    <property type="match status" value="1"/>
</dbReference>
<sequence>MAKSEMKPLDLASIRARLAETEGRSFWKSLEELAGSEEFKKFLYEEFPYFRELSQASLSRRDFMRLMGASLALAGLSACSRPPLEEILPYVRAPEGVVPGESLFFATAMVLDGFATGVLVESRMGRPIKVEGNPRHPASLGGTDIFGQASVLQLWDPDRAQAVRHQGERSTWEAFLAGIGEKLETFEHNQGKGLYLLTPTISSPTLISQLQALGMRFPHARWHHYQPVHRDNGYEGARLVFGEPLETHFHLDRAQVILSLDADFLGSLPGHLRHARDFAKRRRIDSGQATINRLYVAEGTPTITGAMADHRLSLRPSQVSILAWYVAQELGIAVPEIEAPLPVPEEWIRVLVGDLHRHGGASLVVAGERQPPFVHGLAHAMNHVLGNVGKTLTYTAPVVFNPLHQNKSLRHLRAKMAAGEVDTLIMLGGNPVFSAPADLAFSEQLSKVDLSVYLGLYEDETAAQSDWHIPEAHYLESWSDARAYEGTVSLLQPLIAPLYQGKSSHELIAVLLGEDGRSSYEILREYWQKQWSKSDFENAWSRALQAGVIEGTALLSKRVKLRSDFIDSLSKARPEVKNASGIEIIFMPDPTIWDGQFSNNGWLQELPKPITKLTWDNAALISPRTAERLGLANEEIVELRYQGRQVQAPIWIVPGHADEAVTVTLGYGREQAGQVGTGTGFNAYVLRTADAPWFGLGLEVVKTGKRHPLATTQHHHSMEGRDIVRIATLSEFQENPNFAHQELPSESLYPRFEYSGYAWGMAIDQNACIGCNACVVACQAENNIPVVGKEQVSLGREMHWLRIDRYYSGSLENPRTYFQPVPCMHCENAPCELVCPTAATVHDSEGLNLQVYNRCIGTRFCSNNCPYKVRRFNFLQYAKDTPGLAAQRNPEVTVRMRGVMEKCTYCVQRISRARAQAEIEGRRIQEGEVLTACQAACPTEAIQFGNLNDPESRVSQAKASPLHYALLGDLNTHPRTTYLAKLTNPNPDLKAE</sequence>
<dbReference type="InterPro" id="IPR030948">
    <property type="entry name" value="TAT_var_transloc_signal_dom"/>
</dbReference>
<dbReference type="InterPro" id="IPR017896">
    <property type="entry name" value="4Fe4S_Fe-S-bd"/>
</dbReference>
<dbReference type="Proteomes" id="UP000001844">
    <property type="component" value="Chromosome"/>
</dbReference>
<dbReference type="Gene3D" id="3.40.50.740">
    <property type="match status" value="1"/>
</dbReference>
<dbReference type="InterPro" id="IPR006311">
    <property type="entry name" value="TAT_signal"/>
</dbReference>
<dbReference type="OrthoDB" id="9779457at2"/>
<dbReference type="Pfam" id="PF13247">
    <property type="entry name" value="Fer4_11"/>
    <property type="match status" value="1"/>
</dbReference>
<proteinExistence type="predicted"/>
<protein>
    <submittedName>
        <fullName evidence="2">Molybdopterin oxidoreductase, iron-sulfur binding subunit</fullName>
    </submittedName>
</protein>
<dbReference type="SUPFAM" id="SSF53706">
    <property type="entry name" value="Formate dehydrogenase/DMSO reductase, domains 1-3"/>
    <property type="match status" value="1"/>
</dbReference>
<dbReference type="KEGG" id="nhl:Nhal_2603"/>
<dbReference type="Gene3D" id="3.40.228.10">
    <property type="entry name" value="Dimethylsulfoxide Reductase, domain 2"/>
    <property type="match status" value="1"/>
</dbReference>
<name>D5BWM3_NITHN</name>
<feature type="domain" description="4Fe-4S ferredoxin-type" evidence="1">
    <location>
        <begin position="814"/>
        <end position="845"/>
    </location>
</feature>
<dbReference type="eggNOG" id="COG0243">
    <property type="taxonomic scope" value="Bacteria"/>
</dbReference>
<dbReference type="PROSITE" id="PS51318">
    <property type="entry name" value="TAT"/>
    <property type="match status" value="1"/>
</dbReference>
<dbReference type="CDD" id="cd10551">
    <property type="entry name" value="PsrB"/>
    <property type="match status" value="1"/>
</dbReference>
<evidence type="ECO:0000259" key="1">
    <source>
        <dbReference type="PROSITE" id="PS51379"/>
    </source>
</evidence>
<dbReference type="CDD" id="cd02784">
    <property type="entry name" value="MopB_CT_PHLH"/>
    <property type="match status" value="1"/>
</dbReference>
<dbReference type="PANTHER" id="PTHR42783:SF3">
    <property type="entry name" value="GLUTAMATE SYNTHASE [NADPH] SMALL CHAIN-RELATED"/>
    <property type="match status" value="1"/>
</dbReference>
<dbReference type="EMBL" id="CP001798">
    <property type="protein sequence ID" value="ADE15680.1"/>
    <property type="molecule type" value="Genomic_DNA"/>
</dbReference>
<organism evidence="2 3">
    <name type="scientific">Nitrosococcus halophilus (strain Nc4)</name>
    <dbReference type="NCBI Taxonomy" id="472759"/>
    <lineage>
        <taxon>Bacteria</taxon>
        <taxon>Pseudomonadati</taxon>
        <taxon>Pseudomonadota</taxon>
        <taxon>Gammaproteobacteria</taxon>
        <taxon>Chromatiales</taxon>
        <taxon>Chromatiaceae</taxon>
        <taxon>Nitrosococcus</taxon>
    </lineage>
</organism>
<dbReference type="SUPFAM" id="SSF50692">
    <property type="entry name" value="ADC-like"/>
    <property type="match status" value="1"/>
</dbReference>
<dbReference type="HOGENOM" id="CLU_306470_0_0_6"/>
<feature type="domain" description="4Fe-4S ferredoxin-type" evidence="1">
    <location>
        <begin position="759"/>
        <end position="789"/>
    </location>
</feature>
<dbReference type="STRING" id="472759.Nhal_2603"/>
<dbReference type="Gene3D" id="3.30.70.20">
    <property type="match status" value="2"/>
</dbReference>
<dbReference type="Gene3D" id="2.40.40.20">
    <property type="match status" value="1"/>
</dbReference>
<accession>D5BWM3</accession>
<gene>
    <name evidence="2" type="ordered locus">Nhal_2603</name>
</gene>
<dbReference type="Gene3D" id="3.30.2070.10">
    <property type="entry name" value="Formate dehydrogenase/DMSO reductase"/>
    <property type="match status" value="1"/>
</dbReference>
<dbReference type="eggNOG" id="COG0437">
    <property type="taxonomic scope" value="Bacteria"/>
</dbReference>
<dbReference type="NCBIfam" id="TIGR04519">
    <property type="entry name" value="MoCo_extend_TAT"/>
    <property type="match status" value="1"/>
</dbReference>